<dbReference type="EMBL" id="VEVO01000006">
    <property type="protein sequence ID" value="KAF0040363.1"/>
    <property type="molecule type" value="Genomic_DNA"/>
</dbReference>
<evidence type="ECO:0000313" key="2">
    <source>
        <dbReference type="Proteomes" id="UP000438429"/>
    </source>
</evidence>
<gene>
    <name evidence="1" type="ORF">F2P81_006261</name>
</gene>
<proteinExistence type="predicted"/>
<evidence type="ECO:0000313" key="1">
    <source>
        <dbReference type="EMBL" id="KAF0040363.1"/>
    </source>
</evidence>
<accession>A0A6A4T2S5</accession>
<dbReference type="AlphaFoldDB" id="A0A6A4T2S5"/>
<dbReference type="Proteomes" id="UP000438429">
    <property type="component" value="Unassembled WGS sequence"/>
</dbReference>
<organism evidence="1 2">
    <name type="scientific">Scophthalmus maximus</name>
    <name type="common">Turbot</name>
    <name type="synonym">Psetta maxima</name>
    <dbReference type="NCBI Taxonomy" id="52904"/>
    <lineage>
        <taxon>Eukaryota</taxon>
        <taxon>Metazoa</taxon>
        <taxon>Chordata</taxon>
        <taxon>Craniata</taxon>
        <taxon>Vertebrata</taxon>
        <taxon>Euteleostomi</taxon>
        <taxon>Actinopterygii</taxon>
        <taxon>Neopterygii</taxon>
        <taxon>Teleostei</taxon>
        <taxon>Neoteleostei</taxon>
        <taxon>Acanthomorphata</taxon>
        <taxon>Carangaria</taxon>
        <taxon>Pleuronectiformes</taxon>
        <taxon>Pleuronectoidei</taxon>
        <taxon>Scophthalmidae</taxon>
        <taxon>Scophthalmus</taxon>
    </lineage>
</organism>
<name>A0A6A4T2S5_SCOMX</name>
<protein>
    <submittedName>
        <fullName evidence="1">Uncharacterized protein</fullName>
    </submittedName>
</protein>
<reference evidence="1 2" key="1">
    <citation type="submission" date="2019-06" db="EMBL/GenBank/DDBJ databases">
        <title>Draft genomes of female and male turbot (Scophthalmus maximus).</title>
        <authorList>
            <person name="Xu H."/>
            <person name="Xu X.-W."/>
            <person name="Shao C."/>
            <person name="Chen S."/>
        </authorList>
    </citation>
    <scope>NUCLEOTIDE SEQUENCE [LARGE SCALE GENOMIC DNA]</scope>
    <source>
        <strain evidence="1">Ysfricsl-2016a</strain>
        <tissue evidence="1">Blood</tissue>
    </source>
</reference>
<sequence length="151" mass="16594">MQTDMGDSRVKMVVVGEEKGMNEGFSQVKTVAVGEEKGLNGGHSQATKVALGEEKGLNEGDSQATKVAMVMLTDQTLAQIKVLTSAHFEFPVMRRSHTVQKELAEGPWTRSVDGHPRTGVLVLTDPSEQLHRIGRCIRRCVYSKMTLKPIM</sequence>
<comment type="caution">
    <text evidence="1">The sequence shown here is derived from an EMBL/GenBank/DDBJ whole genome shotgun (WGS) entry which is preliminary data.</text>
</comment>